<dbReference type="Proteomes" id="UP000076858">
    <property type="component" value="Unassembled WGS sequence"/>
</dbReference>
<sequence length="206" mass="22961">MAFRPGNHDRAWNDPPIFSYQQGALSGDTKPEENVTSSSRKTPLNKRIAFPLSGGISKPTMTVTSPPIGLPPPCITLPISASANLPEVSNDQSSKSTLETREQLDLSLQKISNILHDCLKSYIEAEKQEDFNKRLQHLYTSWKDGKLNADIRQRLTIISESLELKFFVKAENVRVALAVDYTADCASWIMVIKNIITKMETKLSGL</sequence>
<dbReference type="InterPro" id="IPR009917">
    <property type="entry name" value="SRA1/Sec31"/>
</dbReference>
<dbReference type="AlphaFoldDB" id="A0A0P5SVP3"/>
<comment type="caution">
    <text evidence="2">The sequence shown here is derived from an EMBL/GenBank/DDBJ whole genome shotgun (WGS) entry which is preliminary data.</text>
</comment>
<dbReference type="GO" id="GO:0003713">
    <property type="term" value="F:transcription coactivator activity"/>
    <property type="evidence" value="ECO:0007669"/>
    <property type="project" value="InterPro"/>
</dbReference>
<dbReference type="PANTHER" id="PTHR18834">
    <property type="entry name" value="STEROID RECEPTOR RNA ACTIVATOR 1"/>
    <property type="match status" value="1"/>
</dbReference>
<protein>
    <submittedName>
        <fullName evidence="2">Steroid receptor RNA activator 1</fullName>
    </submittedName>
</protein>
<feature type="region of interest" description="Disordered" evidence="1">
    <location>
        <begin position="1"/>
        <end position="44"/>
    </location>
</feature>
<keyword evidence="2" id="KW-0675">Receptor</keyword>
<dbReference type="GO" id="GO:0005634">
    <property type="term" value="C:nucleus"/>
    <property type="evidence" value="ECO:0007669"/>
    <property type="project" value="TreeGrafter"/>
</dbReference>
<organism evidence="2 3">
    <name type="scientific">Daphnia magna</name>
    <dbReference type="NCBI Taxonomy" id="35525"/>
    <lineage>
        <taxon>Eukaryota</taxon>
        <taxon>Metazoa</taxon>
        <taxon>Ecdysozoa</taxon>
        <taxon>Arthropoda</taxon>
        <taxon>Crustacea</taxon>
        <taxon>Branchiopoda</taxon>
        <taxon>Diplostraca</taxon>
        <taxon>Cladocera</taxon>
        <taxon>Anomopoda</taxon>
        <taxon>Daphniidae</taxon>
        <taxon>Daphnia</taxon>
    </lineage>
</organism>
<evidence type="ECO:0000313" key="2">
    <source>
        <dbReference type="EMBL" id="KZS04493.1"/>
    </source>
</evidence>
<name>A0A0P5SVP3_9CRUS</name>
<dbReference type="PANTHER" id="PTHR18834:SF2">
    <property type="entry name" value="STEROID RECEPTOR RNA ACTIVATOR 1"/>
    <property type="match status" value="1"/>
</dbReference>
<keyword evidence="3" id="KW-1185">Reference proteome</keyword>
<dbReference type="GO" id="GO:0006357">
    <property type="term" value="P:regulation of transcription by RNA polymerase II"/>
    <property type="evidence" value="ECO:0007669"/>
    <property type="project" value="InterPro"/>
</dbReference>
<proteinExistence type="predicted"/>
<accession>A0A0P5SVP3</accession>
<dbReference type="EMBL" id="LRGB01003123">
    <property type="protein sequence ID" value="KZS04493.1"/>
    <property type="molecule type" value="Genomic_DNA"/>
</dbReference>
<dbReference type="Gene3D" id="1.20.940.10">
    <property type="entry name" value="Functional domain of the splicing factor Prp18"/>
    <property type="match status" value="1"/>
</dbReference>
<evidence type="ECO:0000313" key="3">
    <source>
        <dbReference type="Proteomes" id="UP000076858"/>
    </source>
</evidence>
<dbReference type="OrthoDB" id="5982138at2759"/>
<dbReference type="Pfam" id="PF07304">
    <property type="entry name" value="SRA1"/>
    <property type="match status" value="1"/>
</dbReference>
<dbReference type="InterPro" id="IPR040243">
    <property type="entry name" value="Steroid_recept_RNA_1"/>
</dbReference>
<evidence type="ECO:0000256" key="1">
    <source>
        <dbReference type="SAM" id="MobiDB-lite"/>
    </source>
</evidence>
<reference evidence="2 3" key="1">
    <citation type="submission" date="2016-03" db="EMBL/GenBank/DDBJ databases">
        <title>EvidentialGene: Evidence-directed Construction of Genes on Genomes.</title>
        <authorList>
            <person name="Gilbert D.G."/>
            <person name="Choi J.-H."/>
            <person name="Mockaitis K."/>
            <person name="Colbourne J."/>
            <person name="Pfrender M."/>
        </authorList>
    </citation>
    <scope>NUCLEOTIDE SEQUENCE [LARGE SCALE GENOMIC DNA]</scope>
    <source>
        <strain evidence="2 3">Xinb3</strain>
        <tissue evidence="2">Complete organism</tissue>
    </source>
</reference>
<dbReference type="STRING" id="35525.A0A0P5SVP3"/>
<feature type="compositionally biased region" description="Basic and acidic residues" evidence="1">
    <location>
        <begin position="1"/>
        <end position="12"/>
    </location>
</feature>
<gene>
    <name evidence="2" type="ORF">APZ42_032793</name>
</gene>